<gene>
    <name evidence="2" type="ORF">L0665_00735</name>
</gene>
<organism evidence="2 3">
    <name type="scientific">Methanogenium marinum</name>
    <dbReference type="NCBI Taxonomy" id="348610"/>
    <lineage>
        <taxon>Archaea</taxon>
        <taxon>Methanobacteriati</taxon>
        <taxon>Methanobacteriota</taxon>
        <taxon>Stenosarchaea group</taxon>
        <taxon>Methanomicrobia</taxon>
        <taxon>Methanomicrobiales</taxon>
        <taxon>Methanomicrobiaceae</taxon>
        <taxon>Methanogenium</taxon>
    </lineage>
</organism>
<evidence type="ECO:0000313" key="2">
    <source>
        <dbReference type="EMBL" id="MDE4907154.1"/>
    </source>
</evidence>
<dbReference type="EC" id="6.3.1.14" evidence="2"/>
<accession>A0A9Q4KRD2</accession>
<dbReference type="InterPro" id="IPR002761">
    <property type="entry name" value="Diphthami_syn_dom"/>
</dbReference>
<evidence type="ECO:0000259" key="1">
    <source>
        <dbReference type="Pfam" id="PF01902"/>
    </source>
</evidence>
<dbReference type="GO" id="GO:0017183">
    <property type="term" value="P:protein histidyl modification to diphthamide"/>
    <property type="evidence" value="ECO:0007669"/>
    <property type="project" value="TreeGrafter"/>
</dbReference>
<dbReference type="AlphaFoldDB" id="A0A9Q4KRD2"/>
<dbReference type="InterPro" id="IPR022427">
    <property type="entry name" value="MJ0570_ATP-bd"/>
</dbReference>
<proteinExistence type="predicted"/>
<dbReference type="Proteomes" id="UP001143747">
    <property type="component" value="Unassembled WGS sequence"/>
</dbReference>
<dbReference type="EMBL" id="JAKELO010000002">
    <property type="protein sequence ID" value="MDE4907154.1"/>
    <property type="molecule type" value="Genomic_DNA"/>
</dbReference>
<keyword evidence="3" id="KW-1185">Reference proteome</keyword>
<dbReference type="Gene3D" id="3.90.1490.10">
    <property type="entry name" value="putative n-type atp pyrophosphatase, domain 2"/>
    <property type="match status" value="1"/>
</dbReference>
<name>A0A9Q4KRD2_9EURY</name>
<dbReference type="CDD" id="cd01994">
    <property type="entry name" value="AANH_PF0828-like"/>
    <property type="match status" value="1"/>
</dbReference>
<sequence length="229" mass="25799">MKLGVLFSGGKDSVYATYQAMQKEEVSCLIALVSENSESYMFHTPNIHLTSLQAEAMGIPILEYITKGVEEEELEDLKKAITLAVEQYGIEGIVTGAVLSVYQATRIQKICDALSLWCYNPLWHIDQDWYMQTLIDEGFVVIVSGVFSAPFDETWLGRRIDNEALRLLRIYAAKYGITLTGEGGELETLVTDAPFFTKKLVILRSESVYANYNGRFSIQHAEVRDKLSF</sequence>
<dbReference type="NCBIfam" id="TIGR00290">
    <property type="entry name" value="MJ0570_dom"/>
    <property type="match status" value="1"/>
</dbReference>
<reference evidence="2" key="1">
    <citation type="submission" date="2022-01" db="EMBL/GenBank/DDBJ databases">
        <title>Draft genome of Methanogenium marinum DSM 15558.</title>
        <authorList>
            <person name="Chen S.-C."/>
            <person name="You Y.-T."/>
        </authorList>
    </citation>
    <scope>NUCLEOTIDE SEQUENCE</scope>
    <source>
        <strain evidence="2">DSM 15558</strain>
    </source>
</reference>
<dbReference type="PIRSF" id="PIRSF039123">
    <property type="entry name" value="Diphthamide_synthase"/>
    <property type="match status" value="1"/>
</dbReference>
<dbReference type="NCBIfam" id="TIGR03679">
    <property type="entry name" value="arCOG00187"/>
    <property type="match status" value="1"/>
</dbReference>
<comment type="caution">
    <text evidence="2">The sequence shown here is derived from an EMBL/GenBank/DDBJ whole genome shotgun (WGS) entry which is preliminary data.</text>
</comment>
<dbReference type="PANTHER" id="PTHR12196:SF2">
    <property type="entry name" value="DIPHTHINE--AMMONIA LIGASE"/>
    <property type="match status" value="1"/>
</dbReference>
<dbReference type="SUPFAM" id="SSF52402">
    <property type="entry name" value="Adenine nucleotide alpha hydrolases-like"/>
    <property type="match status" value="1"/>
</dbReference>
<dbReference type="InterPro" id="IPR030662">
    <property type="entry name" value="DPH6/MJ0570"/>
</dbReference>
<dbReference type="InterPro" id="IPR014729">
    <property type="entry name" value="Rossmann-like_a/b/a_fold"/>
</dbReference>
<dbReference type="GO" id="GO:0017178">
    <property type="term" value="F:diphthine-ammonia ligase activity"/>
    <property type="evidence" value="ECO:0007669"/>
    <property type="project" value="UniProtKB-EC"/>
</dbReference>
<dbReference type="Gene3D" id="3.40.50.620">
    <property type="entry name" value="HUPs"/>
    <property type="match status" value="1"/>
</dbReference>
<dbReference type="RefSeq" id="WP_274923818.1">
    <property type="nucleotide sequence ID" value="NZ_JAKELO010000002.1"/>
</dbReference>
<evidence type="ECO:0000313" key="3">
    <source>
        <dbReference type="Proteomes" id="UP001143747"/>
    </source>
</evidence>
<dbReference type="Pfam" id="PF01902">
    <property type="entry name" value="Diphthami_syn_2"/>
    <property type="match status" value="1"/>
</dbReference>
<protein>
    <submittedName>
        <fullName evidence="2">Diphthine--ammonia ligase</fullName>
        <ecNumber evidence="2">6.3.1.14</ecNumber>
    </submittedName>
</protein>
<feature type="domain" description="Diphthamide synthase" evidence="1">
    <location>
        <begin position="1"/>
        <end position="221"/>
    </location>
</feature>
<dbReference type="PANTHER" id="PTHR12196">
    <property type="entry name" value="DOMAIN OF UNKNOWN FUNCTION 71 DUF71 -CONTAINING PROTEIN"/>
    <property type="match status" value="1"/>
</dbReference>
<keyword evidence="2" id="KW-0436">Ligase</keyword>